<dbReference type="SUPFAM" id="SSF48403">
    <property type="entry name" value="Ankyrin repeat"/>
    <property type="match status" value="1"/>
</dbReference>
<proteinExistence type="predicted"/>
<accession>A0A3G4ZY17</accession>
<organism evidence="1">
    <name type="scientific">Faunusvirus sp</name>
    <dbReference type="NCBI Taxonomy" id="2487766"/>
    <lineage>
        <taxon>Viruses</taxon>
        <taxon>Varidnaviria</taxon>
        <taxon>Bamfordvirae</taxon>
        <taxon>Nucleocytoviricota</taxon>
        <taxon>Megaviricetes</taxon>
        <taxon>Imitervirales</taxon>
        <taxon>Mimiviridae</taxon>
    </lineage>
</organism>
<protein>
    <submittedName>
        <fullName evidence="1">Uncharacterized protein</fullName>
    </submittedName>
</protein>
<gene>
    <name evidence="1" type="ORF">Faunusvirus57_5</name>
</gene>
<evidence type="ECO:0000313" key="1">
    <source>
        <dbReference type="EMBL" id="AYV79817.1"/>
    </source>
</evidence>
<sequence length="238" mass="28000">MEASEFIQLVEKRDEKACLEYIDKHDGFNDIIVDDALQRNMLQFVCTRELDNVAMALIDKKCDLQHQNIYGYTALMYASWNKLKNVTAYIIDRYTDTATRVTNCGSSEMMYICRRDDIENTIKMMECGYDIYYKNHKNETLFTLAVDRKLIPIMKKLIDIDTHFAQEFKTLHNDPHHEETGFDIDIMKYCHDKHDAYKREIIMLMNDASPTNALYQSFHTTYAVQLVDIICDFILLPI</sequence>
<dbReference type="Gene3D" id="1.25.40.20">
    <property type="entry name" value="Ankyrin repeat-containing domain"/>
    <property type="match status" value="1"/>
</dbReference>
<dbReference type="EMBL" id="MK072188">
    <property type="protein sequence ID" value="AYV79817.1"/>
    <property type="molecule type" value="Genomic_DNA"/>
</dbReference>
<reference evidence="1" key="1">
    <citation type="submission" date="2018-10" db="EMBL/GenBank/DDBJ databases">
        <title>Hidden diversity of soil giant viruses.</title>
        <authorList>
            <person name="Schulz F."/>
            <person name="Alteio L."/>
            <person name="Goudeau D."/>
            <person name="Ryan E.M."/>
            <person name="Malmstrom R.R."/>
            <person name="Blanchard J."/>
            <person name="Woyke T."/>
        </authorList>
    </citation>
    <scope>NUCLEOTIDE SEQUENCE</scope>
    <source>
        <strain evidence="1">FNV1</strain>
    </source>
</reference>
<dbReference type="InterPro" id="IPR036770">
    <property type="entry name" value="Ankyrin_rpt-contain_sf"/>
</dbReference>
<name>A0A3G4ZY17_9VIRU</name>